<dbReference type="AntiFam" id="ANF00062">
    <property type="entry name" value="Shadow ORF (opposite ABC transporter protein)"/>
</dbReference>
<sequence length="120" mass="12857">MFTSVVLPIDAWSSACCTSFSDSESSALVASSSKSIAGFLMTARAMAIRCFWPPDSSAPRSPICKGNHRASDTGIECMILADKPHLAPDPLELEFFNVDTVNLDSSFSGIIEPLNQCYCG</sequence>
<reference evidence="1" key="1">
    <citation type="submission" date="2015-04" db="UniProtKB">
        <authorList>
            <consortium name="EnsemblPlants"/>
        </authorList>
    </citation>
    <scope>IDENTIFICATION</scope>
    <source>
        <strain evidence="1">SL10</strain>
    </source>
</reference>
<dbReference type="AlphaFoldDB" id="A0A0E0FSH9"/>
<evidence type="ECO:0000313" key="1">
    <source>
        <dbReference type="EnsemblPlants" id="ONIVA01G33600.2"/>
    </source>
</evidence>
<organism evidence="1">
    <name type="scientific">Oryza nivara</name>
    <name type="common">Indian wild rice</name>
    <name type="synonym">Oryza sativa f. spontanea</name>
    <dbReference type="NCBI Taxonomy" id="4536"/>
    <lineage>
        <taxon>Eukaryota</taxon>
        <taxon>Viridiplantae</taxon>
        <taxon>Streptophyta</taxon>
        <taxon>Embryophyta</taxon>
        <taxon>Tracheophyta</taxon>
        <taxon>Spermatophyta</taxon>
        <taxon>Magnoliopsida</taxon>
        <taxon>Liliopsida</taxon>
        <taxon>Poales</taxon>
        <taxon>Poaceae</taxon>
        <taxon>BOP clade</taxon>
        <taxon>Oryzoideae</taxon>
        <taxon>Oryzeae</taxon>
        <taxon>Oryzinae</taxon>
        <taxon>Oryza</taxon>
    </lineage>
</organism>
<reference evidence="1" key="2">
    <citation type="submission" date="2018-04" db="EMBL/GenBank/DDBJ databases">
        <title>OnivRS2 (Oryza nivara Reference Sequence Version 2).</title>
        <authorList>
            <person name="Zhang J."/>
            <person name="Kudrna D."/>
            <person name="Lee S."/>
            <person name="Talag J."/>
            <person name="Rajasekar S."/>
            <person name="Welchert J."/>
            <person name="Hsing Y.-I."/>
            <person name="Wing R.A."/>
        </authorList>
    </citation>
    <scope>NUCLEOTIDE SEQUENCE [LARGE SCALE GENOMIC DNA]</scope>
</reference>
<keyword evidence="2" id="KW-1185">Reference proteome</keyword>
<dbReference type="Gramene" id="ONIVA01G33600.2">
    <property type="protein sequence ID" value="ONIVA01G33600.2"/>
    <property type="gene ID" value="ONIVA01G33600"/>
</dbReference>
<protein>
    <submittedName>
        <fullName evidence="1">Uncharacterized protein</fullName>
    </submittedName>
</protein>
<dbReference type="HOGENOM" id="CLU_2053430_0_0_1"/>
<dbReference type="EnsemblPlants" id="ONIVA01G33600.2">
    <property type="protein sequence ID" value="ONIVA01G33600.2"/>
    <property type="gene ID" value="ONIVA01G33600"/>
</dbReference>
<proteinExistence type="predicted"/>
<dbReference type="Proteomes" id="UP000006591">
    <property type="component" value="Chromosome 1"/>
</dbReference>
<accession>A0A0E0FSH9</accession>
<name>A0A0E0FSH9_ORYNI</name>
<evidence type="ECO:0000313" key="2">
    <source>
        <dbReference type="Proteomes" id="UP000006591"/>
    </source>
</evidence>